<dbReference type="RefSeq" id="WP_091699004.1">
    <property type="nucleotide sequence ID" value="NZ_FOAK01000003.1"/>
</dbReference>
<reference evidence="1 2" key="1">
    <citation type="submission" date="2016-10" db="EMBL/GenBank/DDBJ databases">
        <authorList>
            <person name="de Groot N.N."/>
        </authorList>
    </citation>
    <scope>NUCLEOTIDE SEQUENCE [LARGE SCALE GENOMIC DNA]</scope>
    <source>
        <strain evidence="1 2">DSM 11978</strain>
    </source>
</reference>
<dbReference type="EMBL" id="FOAK01000003">
    <property type="protein sequence ID" value="SEK57712.1"/>
    <property type="molecule type" value="Genomic_DNA"/>
</dbReference>
<protein>
    <submittedName>
        <fullName evidence="1">Uncharacterized protein</fullName>
    </submittedName>
</protein>
<dbReference type="Proteomes" id="UP000199506">
    <property type="component" value="Unassembled WGS sequence"/>
</dbReference>
<organism evidence="1 2">
    <name type="scientific">Methanobrevibacter gottschalkii</name>
    <dbReference type="NCBI Taxonomy" id="190974"/>
    <lineage>
        <taxon>Archaea</taxon>
        <taxon>Methanobacteriati</taxon>
        <taxon>Methanobacteriota</taxon>
        <taxon>Methanomada group</taxon>
        <taxon>Methanobacteria</taxon>
        <taxon>Methanobacteriales</taxon>
        <taxon>Methanobacteriaceae</taxon>
        <taxon>Methanobrevibacter</taxon>
    </lineage>
</organism>
<evidence type="ECO:0000313" key="1">
    <source>
        <dbReference type="EMBL" id="SEK57712.1"/>
    </source>
</evidence>
<proteinExistence type="predicted"/>
<dbReference type="STRING" id="190974.SAMN05216439_1151"/>
<accession>A0A1H7I7C3</accession>
<evidence type="ECO:0000313" key="2">
    <source>
        <dbReference type="Proteomes" id="UP000199506"/>
    </source>
</evidence>
<sequence>MRMVFNIDVSNNNLINHFITELKDVKKLIETNDNVNFYLNVRFSKDKMETLDLSRFATIKICEDGFACYSLQTHSSSFIYFDKIVGLELVESKINERIIRS</sequence>
<gene>
    <name evidence="1" type="ORF">SAMN05216439_1151</name>
</gene>
<name>A0A1H7I7C3_9EURY</name>
<dbReference type="AlphaFoldDB" id="A0A1H7I7C3"/>